<dbReference type="GO" id="GO:0017004">
    <property type="term" value="P:cytochrome complex assembly"/>
    <property type="evidence" value="ECO:0007669"/>
    <property type="project" value="UniProtKB-KW"/>
</dbReference>
<evidence type="ECO:0000256" key="1">
    <source>
        <dbReference type="ARBA" id="ARBA00004196"/>
    </source>
</evidence>
<evidence type="ECO:0000313" key="8">
    <source>
        <dbReference type="Proteomes" id="UP000235994"/>
    </source>
</evidence>
<evidence type="ECO:0000259" key="6">
    <source>
        <dbReference type="PROSITE" id="PS51352"/>
    </source>
</evidence>
<keyword evidence="3" id="KW-0201">Cytochrome c-type biogenesis</keyword>
<dbReference type="SUPFAM" id="SSF52833">
    <property type="entry name" value="Thioredoxin-like"/>
    <property type="match status" value="1"/>
</dbReference>
<dbReference type="NCBIfam" id="TIGR00385">
    <property type="entry name" value="dsbE"/>
    <property type="match status" value="1"/>
</dbReference>
<comment type="subcellular location">
    <subcellularLocation>
        <location evidence="1">Cell envelope</location>
    </subcellularLocation>
</comment>
<reference evidence="7 8" key="1">
    <citation type="submission" date="2018-01" db="EMBL/GenBank/DDBJ databases">
        <title>The draft genome of an aniline degradation strain ANB-1.</title>
        <authorList>
            <person name="Zhang L."/>
            <person name="Jiang J."/>
        </authorList>
    </citation>
    <scope>NUCLEOTIDE SEQUENCE [LARGE SCALE GENOMIC DNA]</scope>
    <source>
        <strain evidence="7 8">ANB-1</strain>
    </source>
</reference>
<keyword evidence="5" id="KW-0676">Redox-active center</keyword>
<dbReference type="InterPro" id="IPR017937">
    <property type="entry name" value="Thioredoxin_CS"/>
</dbReference>
<dbReference type="PANTHER" id="PTHR42852:SF6">
    <property type="entry name" value="THIOL:DISULFIDE INTERCHANGE PROTEIN DSBE"/>
    <property type="match status" value="1"/>
</dbReference>
<organism evidence="7 8">
    <name type="scientific">Achromobacter pulmonis</name>
    <dbReference type="NCBI Taxonomy" id="1389932"/>
    <lineage>
        <taxon>Bacteria</taxon>
        <taxon>Pseudomonadati</taxon>
        <taxon>Pseudomonadota</taxon>
        <taxon>Betaproteobacteria</taxon>
        <taxon>Burkholderiales</taxon>
        <taxon>Alcaligenaceae</taxon>
        <taxon>Achromobacter</taxon>
    </lineage>
</organism>
<dbReference type="Gene3D" id="3.40.30.10">
    <property type="entry name" value="Glutaredoxin"/>
    <property type="match status" value="1"/>
</dbReference>
<evidence type="ECO:0000256" key="5">
    <source>
        <dbReference type="ARBA" id="ARBA00023284"/>
    </source>
</evidence>
<dbReference type="InterPro" id="IPR013766">
    <property type="entry name" value="Thioredoxin_domain"/>
</dbReference>
<dbReference type="PROSITE" id="PS51352">
    <property type="entry name" value="THIOREDOXIN_2"/>
    <property type="match status" value="1"/>
</dbReference>
<protein>
    <submittedName>
        <fullName evidence="7">DsbE family thiol:disulfide interchange protein</fullName>
    </submittedName>
</protein>
<comment type="caution">
    <text evidence="7">The sequence shown here is derived from an EMBL/GenBank/DDBJ whole genome shotgun (WGS) entry which is preliminary data.</text>
</comment>
<comment type="similarity">
    <text evidence="2">Belongs to the thioredoxin family. DsbE subfamily.</text>
</comment>
<dbReference type="RefSeq" id="WP_102771512.1">
    <property type="nucleotide sequence ID" value="NZ_POQS01000001.1"/>
</dbReference>
<keyword evidence="8" id="KW-1185">Reference proteome</keyword>
<dbReference type="GO" id="GO:0015036">
    <property type="term" value="F:disulfide oxidoreductase activity"/>
    <property type="evidence" value="ECO:0007669"/>
    <property type="project" value="InterPro"/>
</dbReference>
<feature type="domain" description="Thioredoxin" evidence="6">
    <location>
        <begin position="32"/>
        <end position="173"/>
    </location>
</feature>
<dbReference type="EMBL" id="POQS01000001">
    <property type="protein sequence ID" value="PND35581.1"/>
    <property type="molecule type" value="Genomic_DNA"/>
</dbReference>
<evidence type="ECO:0000256" key="3">
    <source>
        <dbReference type="ARBA" id="ARBA00022748"/>
    </source>
</evidence>
<dbReference type="CDD" id="cd03010">
    <property type="entry name" value="TlpA_like_DsbE"/>
    <property type="match status" value="1"/>
</dbReference>
<accession>A0A2N8KQ54</accession>
<evidence type="ECO:0000313" key="7">
    <source>
        <dbReference type="EMBL" id="PND35581.1"/>
    </source>
</evidence>
<proteinExistence type="inferred from homology"/>
<dbReference type="Proteomes" id="UP000235994">
    <property type="component" value="Unassembled WGS sequence"/>
</dbReference>
<sequence length="173" mass="19205">MLRYLLPLAAFLAMAVFLAMGLSRDPRAVPSVLIDKPAPAIGLPVLLAPDRKLDVQALRGQVWLLNVWASWCGPCRDELPVLREVSQRHGIPLYGLNYKDKPDDATAWLARNGNPYIASASDADGRIGIEYGVYGVPETFVIDKQGRIRYRQLGLITPEIWSARMLPVIEALQ</sequence>
<dbReference type="Pfam" id="PF08534">
    <property type="entry name" value="Redoxin"/>
    <property type="match status" value="1"/>
</dbReference>
<name>A0A2N8KQ54_9BURK</name>
<evidence type="ECO:0000256" key="2">
    <source>
        <dbReference type="ARBA" id="ARBA00007758"/>
    </source>
</evidence>
<keyword evidence="4" id="KW-1015">Disulfide bond</keyword>
<dbReference type="InterPro" id="IPR004799">
    <property type="entry name" value="Periplasmic_diS_OxRdtase_DsbE"/>
</dbReference>
<dbReference type="AlphaFoldDB" id="A0A2N8KQ54"/>
<dbReference type="InterPro" id="IPR013740">
    <property type="entry name" value="Redoxin"/>
</dbReference>
<dbReference type="PROSITE" id="PS00194">
    <property type="entry name" value="THIOREDOXIN_1"/>
    <property type="match status" value="1"/>
</dbReference>
<gene>
    <name evidence="7" type="ORF">C1I89_04245</name>
</gene>
<dbReference type="GO" id="GO:0030288">
    <property type="term" value="C:outer membrane-bounded periplasmic space"/>
    <property type="evidence" value="ECO:0007669"/>
    <property type="project" value="InterPro"/>
</dbReference>
<evidence type="ECO:0000256" key="4">
    <source>
        <dbReference type="ARBA" id="ARBA00023157"/>
    </source>
</evidence>
<dbReference type="PANTHER" id="PTHR42852">
    <property type="entry name" value="THIOL:DISULFIDE INTERCHANGE PROTEIN DSBE"/>
    <property type="match status" value="1"/>
</dbReference>
<dbReference type="InterPro" id="IPR036249">
    <property type="entry name" value="Thioredoxin-like_sf"/>
</dbReference>
<dbReference type="InterPro" id="IPR050553">
    <property type="entry name" value="Thioredoxin_ResA/DsbE_sf"/>
</dbReference>